<dbReference type="Proteomes" id="UP001281761">
    <property type="component" value="Unassembled WGS sequence"/>
</dbReference>
<accession>A0ABQ9XWX0</accession>
<proteinExistence type="predicted"/>
<organism evidence="1 2">
    <name type="scientific">Blattamonas nauphoetae</name>
    <dbReference type="NCBI Taxonomy" id="2049346"/>
    <lineage>
        <taxon>Eukaryota</taxon>
        <taxon>Metamonada</taxon>
        <taxon>Preaxostyla</taxon>
        <taxon>Oxymonadida</taxon>
        <taxon>Blattamonas</taxon>
    </lineage>
</organism>
<gene>
    <name evidence="1" type="ORF">BLNAU_9131</name>
</gene>
<reference evidence="1 2" key="1">
    <citation type="journal article" date="2022" name="bioRxiv">
        <title>Genomics of Preaxostyla Flagellates Illuminates Evolutionary Transitions and the Path Towards Mitochondrial Loss.</title>
        <authorList>
            <person name="Novak L.V.F."/>
            <person name="Treitli S.C."/>
            <person name="Pyrih J."/>
            <person name="Halakuc P."/>
            <person name="Pipaliya S.V."/>
            <person name="Vacek V."/>
            <person name="Brzon O."/>
            <person name="Soukal P."/>
            <person name="Eme L."/>
            <person name="Dacks J.B."/>
            <person name="Karnkowska A."/>
            <person name="Elias M."/>
            <person name="Hampl V."/>
        </authorList>
    </citation>
    <scope>NUCLEOTIDE SEQUENCE [LARGE SCALE GENOMIC DNA]</scope>
    <source>
        <strain evidence="1">NAU3</strain>
        <tissue evidence="1">Gut</tissue>
    </source>
</reference>
<evidence type="ECO:0000313" key="1">
    <source>
        <dbReference type="EMBL" id="KAK2955971.1"/>
    </source>
</evidence>
<protein>
    <submittedName>
        <fullName evidence="1">Uncharacterized protein</fullName>
    </submittedName>
</protein>
<comment type="caution">
    <text evidence="1">The sequence shown here is derived from an EMBL/GenBank/DDBJ whole genome shotgun (WGS) entry which is preliminary data.</text>
</comment>
<dbReference type="EMBL" id="JARBJD010000061">
    <property type="protein sequence ID" value="KAK2955971.1"/>
    <property type="molecule type" value="Genomic_DNA"/>
</dbReference>
<sequence length="209" mass="21880">MEGGKIEIESSSFEKATLSSSLIIGSGSISIVSSSFTSLIDSTPSSSNSDGSRALTVSIGNNQKVEIGAASKPVVFTSCSSRGEGGALLCSISKGGVLAVTHTTFDHCSSQQIGGGLAIVCETGLVSSSLSIKATFTSCSSSVRPVNALHLTAYSFESLIDSSRWIINNNQLISPDNNDVLWGDDLAEESESKYRSLTLLFQDKRVLLN</sequence>
<keyword evidence="2" id="KW-1185">Reference proteome</keyword>
<evidence type="ECO:0000313" key="2">
    <source>
        <dbReference type="Proteomes" id="UP001281761"/>
    </source>
</evidence>
<name>A0ABQ9XWX0_9EUKA</name>